<dbReference type="Pfam" id="PF03033">
    <property type="entry name" value="Glyco_transf_28"/>
    <property type="match status" value="1"/>
</dbReference>
<keyword evidence="7" id="KW-0472">Membrane</keyword>
<protein>
    <submittedName>
        <fullName evidence="12">Unannotated protein</fullName>
    </submittedName>
</protein>
<dbReference type="HAMAP" id="MF_00033">
    <property type="entry name" value="MurG"/>
    <property type="match status" value="1"/>
</dbReference>
<dbReference type="PANTHER" id="PTHR21015:SF22">
    <property type="entry name" value="GLYCOSYLTRANSFERASE"/>
    <property type="match status" value="1"/>
</dbReference>
<evidence type="ECO:0000256" key="2">
    <source>
        <dbReference type="ARBA" id="ARBA00022618"/>
    </source>
</evidence>
<keyword evidence="4" id="KW-0808">Transferase</keyword>
<keyword evidence="3" id="KW-0328">Glycosyltransferase</keyword>
<dbReference type="InterPro" id="IPR006009">
    <property type="entry name" value="GlcNAc_MurG"/>
</dbReference>
<dbReference type="GO" id="GO:0005975">
    <property type="term" value="P:carbohydrate metabolic process"/>
    <property type="evidence" value="ECO:0007669"/>
    <property type="project" value="InterPro"/>
</dbReference>
<keyword evidence="6" id="KW-0573">Peptidoglycan synthesis</keyword>
<keyword evidence="9" id="KW-0961">Cell wall biogenesis/degradation</keyword>
<evidence type="ECO:0000259" key="11">
    <source>
        <dbReference type="Pfam" id="PF04101"/>
    </source>
</evidence>
<accession>A0A6J6BKJ8</accession>
<evidence type="ECO:0000256" key="4">
    <source>
        <dbReference type="ARBA" id="ARBA00022679"/>
    </source>
</evidence>
<evidence type="ECO:0000313" key="12">
    <source>
        <dbReference type="EMBL" id="CAB4539234.1"/>
    </source>
</evidence>
<sequence length="362" mass="38320">MKILLAGGGTAGHIEPALAVARSLRKLDPSCELLFLGSKEGLETQLIPAAGFQLFFIPKVRVPRKVTPALLLAPLQLLQAISASMKALSGANVAIGFGGYISAPLYIAAKIKKVPFLIHEQNAKPGIANRLGAYLTPHVALSYRINSGALKKGILTGVPLRQDVLIALKEASQDWQVARKLAKQRVAAKYQIDSELPLVFIFGGSQGSQAINSVIADSRTILAQEIFSVIHGVGKNNPLPARDSSYVALDYITEMADLYLASDIVIARSGAVTCAEVAALARFALFIPLPIGNGEQALNAAPLVATGRAALVKQSDFSATWLEANLSALLEQSRNAPMAGDNKAIDAADRLASMIEKIGVVR</sequence>
<dbReference type="GO" id="GO:0071555">
    <property type="term" value="P:cell wall organization"/>
    <property type="evidence" value="ECO:0007669"/>
    <property type="project" value="UniProtKB-KW"/>
</dbReference>
<dbReference type="GO" id="GO:0009252">
    <property type="term" value="P:peptidoglycan biosynthetic process"/>
    <property type="evidence" value="ECO:0007669"/>
    <property type="project" value="UniProtKB-KW"/>
</dbReference>
<evidence type="ECO:0000256" key="3">
    <source>
        <dbReference type="ARBA" id="ARBA00022676"/>
    </source>
</evidence>
<feature type="domain" description="Glycosyltransferase family 28 N-terminal" evidence="10">
    <location>
        <begin position="3"/>
        <end position="133"/>
    </location>
</feature>
<evidence type="ECO:0000259" key="10">
    <source>
        <dbReference type="Pfam" id="PF03033"/>
    </source>
</evidence>
<gene>
    <name evidence="12" type="ORF">UFOPK1440_00353</name>
</gene>
<dbReference type="GO" id="GO:0051301">
    <property type="term" value="P:cell division"/>
    <property type="evidence" value="ECO:0007669"/>
    <property type="project" value="UniProtKB-KW"/>
</dbReference>
<dbReference type="GO" id="GO:0050511">
    <property type="term" value="F:undecaprenyldiphospho-muramoylpentapeptide beta-N-acetylglucosaminyltransferase activity"/>
    <property type="evidence" value="ECO:0007669"/>
    <property type="project" value="InterPro"/>
</dbReference>
<keyword evidence="2" id="KW-0132">Cell division</keyword>
<keyword evidence="1" id="KW-1003">Cell membrane</keyword>
<dbReference type="Gene3D" id="3.40.50.2000">
    <property type="entry name" value="Glycogen Phosphorylase B"/>
    <property type="match status" value="2"/>
</dbReference>
<dbReference type="GO" id="GO:0008360">
    <property type="term" value="P:regulation of cell shape"/>
    <property type="evidence" value="ECO:0007669"/>
    <property type="project" value="UniProtKB-KW"/>
</dbReference>
<dbReference type="InterPro" id="IPR004276">
    <property type="entry name" value="GlycoTrans_28_N"/>
</dbReference>
<evidence type="ECO:0000256" key="8">
    <source>
        <dbReference type="ARBA" id="ARBA00023306"/>
    </source>
</evidence>
<dbReference type="PANTHER" id="PTHR21015">
    <property type="entry name" value="UDP-N-ACETYLGLUCOSAMINE--N-ACETYLMURAMYL-(PENTAPEPTIDE) PYROPHOSPHORYL-UNDECAPRENOL N-ACETYLGLUCOSAMINE TRANSFERASE 1"/>
    <property type="match status" value="1"/>
</dbReference>
<evidence type="ECO:0000256" key="9">
    <source>
        <dbReference type="ARBA" id="ARBA00023316"/>
    </source>
</evidence>
<dbReference type="InterPro" id="IPR007235">
    <property type="entry name" value="Glyco_trans_28_C"/>
</dbReference>
<name>A0A6J6BKJ8_9ZZZZ</name>
<dbReference type="EMBL" id="CAEZSP010000010">
    <property type="protein sequence ID" value="CAB4539234.1"/>
    <property type="molecule type" value="Genomic_DNA"/>
</dbReference>
<evidence type="ECO:0000256" key="5">
    <source>
        <dbReference type="ARBA" id="ARBA00022960"/>
    </source>
</evidence>
<dbReference type="CDD" id="cd03785">
    <property type="entry name" value="GT28_MurG"/>
    <property type="match status" value="1"/>
</dbReference>
<evidence type="ECO:0000256" key="1">
    <source>
        <dbReference type="ARBA" id="ARBA00022475"/>
    </source>
</evidence>
<dbReference type="SUPFAM" id="SSF53756">
    <property type="entry name" value="UDP-Glycosyltransferase/glycogen phosphorylase"/>
    <property type="match status" value="1"/>
</dbReference>
<organism evidence="12">
    <name type="scientific">freshwater metagenome</name>
    <dbReference type="NCBI Taxonomy" id="449393"/>
    <lineage>
        <taxon>unclassified sequences</taxon>
        <taxon>metagenomes</taxon>
        <taxon>ecological metagenomes</taxon>
    </lineage>
</organism>
<dbReference type="AlphaFoldDB" id="A0A6J6BKJ8"/>
<keyword evidence="8" id="KW-0131">Cell cycle</keyword>
<reference evidence="12" key="1">
    <citation type="submission" date="2020-05" db="EMBL/GenBank/DDBJ databases">
        <authorList>
            <person name="Chiriac C."/>
            <person name="Salcher M."/>
            <person name="Ghai R."/>
            <person name="Kavagutti S V."/>
        </authorList>
    </citation>
    <scope>NUCLEOTIDE SEQUENCE</scope>
</reference>
<evidence type="ECO:0000256" key="7">
    <source>
        <dbReference type="ARBA" id="ARBA00023136"/>
    </source>
</evidence>
<keyword evidence="5" id="KW-0133">Cell shape</keyword>
<evidence type="ECO:0000256" key="6">
    <source>
        <dbReference type="ARBA" id="ARBA00022984"/>
    </source>
</evidence>
<proteinExistence type="inferred from homology"/>
<dbReference type="Pfam" id="PF04101">
    <property type="entry name" value="Glyco_tran_28_C"/>
    <property type="match status" value="1"/>
</dbReference>
<feature type="domain" description="Glycosyl transferase family 28 C-terminal" evidence="11">
    <location>
        <begin position="199"/>
        <end position="349"/>
    </location>
</feature>